<keyword evidence="3" id="KW-1003">Cell membrane</keyword>
<evidence type="ECO:0000256" key="2">
    <source>
        <dbReference type="ARBA" id="ARBA00022448"/>
    </source>
</evidence>
<comment type="subcellular location">
    <subcellularLocation>
        <location evidence="1">Cell inner membrane</location>
        <topology evidence="1">Multi-pass membrane protein</topology>
    </subcellularLocation>
    <subcellularLocation>
        <location evidence="8">Cell membrane</location>
        <topology evidence="8">Multi-pass membrane protein</topology>
    </subcellularLocation>
</comment>
<keyword evidence="11" id="KW-1185">Reference proteome</keyword>
<sequence>MNRILSIIYPLVTLAVLLAIWQLSVSLWSIPEYILPAPAEVWTTLVDLFRQGIIWKHIGYTLSATLIGYALGSGFALLAGAALAESATFEKFVYPLLVAVQSTPKVALAPLILVWFGFGIASKVVLVVLLCFFPLFINTLVGFKRVDADLIDACRAFSASRWYIFRHVKLPSVAGDIFAGLQIGIALALIGAVVGELVSSEAGLGYMIGAAAANLNVGTMFAGVFLLAVIGVIGSQSVRWLHRRLVFWEAPRADDTRTVR</sequence>
<protein>
    <submittedName>
        <fullName evidence="10">ABC transporter permease subunit</fullName>
    </submittedName>
</protein>
<feature type="transmembrane region" description="Helical" evidence="8">
    <location>
        <begin position="124"/>
        <end position="143"/>
    </location>
</feature>
<evidence type="ECO:0000256" key="8">
    <source>
        <dbReference type="RuleBase" id="RU363032"/>
    </source>
</evidence>
<feature type="transmembrane region" description="Helical" evidence="8">
    <location>
        <begin position="173"/>
        <end position="194"/>
    </location>
</feature>
<reference evidence="10 11" key="1">
    <citation type="submission" date="2019-12" db="EMBL/GenBank/DDBJ databases">
        <authorList>
            <person name="Lee S.D."/>
        </authorList>
    </citation>
    <scope>NUCLEOTIDE SEQUENCE [LARGE SCALE GENOMIC DNA]</scope>
    <source>
        <strain evidence="10 11">SAP-6</strain>
    </source>
</reference>
<feature type="transmembrane region" description="Helical" evidence="8">
    <location>
        <begin position="58"/>
        <end position="84"/>
    </location>
</feature>
<evidence type="ECO:0000256" key="7">
    <source>
        <dbReference type="ARBA" id="ARBA00023136"/>
    </source>
</evidence>
<dbReference type="EMBL" id="WUBS01000019">
    <property type="protein sequence ID" value="NDL65484.1"/>
    <property type="molecule type" value="Genomic_DNA"/>
</dbReference>
<dbReference type="InterPro" id="IPR035906">
    <property type="entry name" value="MetI-like_sf"/>
</dbReference>
<keyword evidence="4" id="KW-0997">Cell inner membrane</keyword>
<dbReference type="PANTHER" id="PTHR30151">
    <property type="entry name" value="ALKANE SULFONATE ABC TRANSPORTER-RELATED, MEMBRANE SUBUNIT"/>
    <property type="match status" value="1"/>
</dbReference>
<keyword evidence="5 8" id="KW-0812">Transmembrane</keyword>
<dbReference type="GO" id="GO:0055085">
    <property type="term" value="P:transmembrane transport"/>
    <property type="evidence" value="ECO:0007669"/>
    <property type="project" value="InterPro"/>
</dbReference>
<dbReference type="Gene3D" id="1.10.3720.10">
    <property type="entry name" value="MetI-like"/>
    <property type="match status" value="1"/>
</dbReference>
<dbReference type="RefSeq" id="WP_162368197.1">
    <property type="nucleotide sequence ID" value="NZ_WUBS01000019.1"/>
</dbReference>
<dbReference type="GO" id="GO:0005886">
    <property type="term" value="C:plasma membrane"/>
    <property type="evidence" value="ECO:0007669"/>
    <property type="project" value="UniProtKB-SubCell"/>
</dbReference>
<keyword evidence="6 8" id="KW-1133">Transmembrane helix</keyword>
<evidence type="ECO:0000256" key="4">
    <source>
        <dbReference type="ARBA" id="ARBA00022519"/>
    </source>
</evidence>
<proteinExistence type="inferred from homology"/>
<accession>A0A845SRC4</accession>
<dbReference type="PANTHER" id="PTHR30151:SF20">
    <property type="entry name" value="ABC TRANSPORTER PERMEASE PROTEIN HI_0355-RELATED"/>
    <property type="match status" value="1"/>
</dbReference>
<dbReference type="Proteomes" id="UP000461443">
    <property type="component" value="Unassembled WGS sequence"/>
</dbReference>
<keyword evidence="7 8" id="KW-0472">Membrane</keyword>
<feature type="domain" description="ABC transmembrane type-1" evidence="9">
    <location>
        <begin position="54"/>
        <end position="238"/>
    </location>
</feature>
<evidence type="ECO:0000256" key="1">
    <source>
        <dbReference type="ARBA" id="ARBA00004429"/>
    </source>
</evidence>
<evidence type="ECO:0000256" key="5">
    <source>
        <dbReference type="ARBA" id="ARBA00022692"/>
    </source>
</evidence>
<dbReference type="SUPFAM" id="SSF161098">
    <property type="entry name" value="MetI-like"/>
    <property type="match status" value="1"/>
</dbReference>
<evidence type="ECO:0000259" key="9">
    <source>
        <dbReference type="PROSITE" id="PS50928"/>
    </source>
</evidence>
<organism evidence="10 11">
    <name type="scientific">Acerihabitans arboris</name>
    <dbReference type="NCBI Taxonomy" id="2691583"/>
    <lineage>
        <taxon>Bacteria</taxon>
        <taxon>Pseudomonadati</taxon>
        <taxon>Pseudomonadota</taxon>
        <taxon>Gammaproteobacteria</taxon>
        <taxon>Enterobacterales</taxon>
        <taxon>Pectobacteriaceae</taxon>
        <taxon>Acerihabitans</taxon>
    </lineage>
</organism>
<dbReference type="AlphaFoldDB" id="A0A845SRC4"/>
<comment type="similarity">
    <text evidence="8">Belongs to the binding-protein-dependent transport system permease family.</text>
</comment>
<gene>
    <name evidence="10" type="ORF">GRH90_22375</name>
</gene>
<comment type="caution">
    <text evidence="10">The sequence shown here is derived from an EMBL/GenBank/DDBJ whole genome shotgun (WGS) entry which is preliminary data.</text>
</comment>
<dbReference type="CDD" id="cd06261">
    <property type="entry name" value="TM_PBP2"/>
    <property type="match status" value="1"/>
</dbReference>
<evidence type="ECO:0000256" key="6">
    <source>
        <dbReference type="ARBA" id="ARBA00022989"/>
    </source>
</evidence>
<dbReference type="PROSITE" id="PS50928">
    <property type="entry name" value="ABC_TM1"/>
    <property type="match status" value="1"/>
</dbReference>
<feature type="transmembrane region" description="Helical" evidence="8">
    <location>
        <begin position="7"/>
        <end position="30"/>
    </location>
</feature>
<dbReference type="Pfam" id="PF00528">
    <property type="entry name" value="BPD_transp_1"/>
    <property type="match status" value="1"/>
</dbReference>
<feature type="transmembrane region" description="Helical" evidence="8">
    <location>
        <begin position="206"/>
        <end position="234"/>
    </location>
</feature>
<keyword evidence="2 8" id="KW-0813">Transport</keyword>
<feature type="transmembrane region" description="Helical" evidence="8">
    <location>
        <begin position="96"/>
        <end position="118"/>
    </location>
</feature>
<evidence type="ECO:0000313" key="11">
    <source>
        <dbReference type="Proteomes" id="UP000461443"/>
    </source>
</evidence>
<reference evidence="10 11" key="2">
    <citation type="submission" date="2020-02" db="EMBL/GenBank/DDBJ databases">
        <title>The new genus of Enterobacteriales.</title>
        <authorList>
            <person name="Kim I.S."/>
        </authorList>
    </citation>
    <scope>NUCLEOTIDE SEQUENCE [LARGE SCALE GENOMIC DNA]</scope>
    <source>
        <strain evidence="10 11">SAP-6</strain>
    </source>
</reference>
<evidence type="ECO:0000256" key="3">
    <source>
        <dbReference type="ARBA" id="ARBA00022475"/>
    </source>
</evidence>
<dbReference type="InterPro" id="IPR000515">
    <property type="entry name" value="MetI-like"/>
</dbReference>
<evidence type="ECO:0000313" key="10">
    <source>
        <dbReference type="EMBL" id="NDL65484.1"/>
    </source>
</evidence>
<name>A0A845SRC4_9GAMM</name>